<dbReference type="OrthoDB" id="10256771at2759"/>
<dbReference type="GeneID" id="14911805"/>
<dbReference type="PANTHER" id="PTHR10540">
    <property type="entry name" value="EUKARYOTIC TRANSLATION INITIATION FACTOR 3 SUBUNIT F-RELATED"/>
    <property type="match status" value="1"/>
</dbReference>
<gene>
    <name evidence="5" type="ORF">ACA1_136150</name>
</gene>
<dbReference type="GO" id="GO:0043161">
    <property type="term" value="P:proteasome-mediated ubiquitin-dependent protein catabolic process"/>
    <property type="evidence" value="ECO:0007669"/>
    <property type="project" value="TreeGrafter"/>
</dbReference>
<name>L8GEU6_ACACF</name>
<dbReference type="GO" id="GO:0005838">
    <property type="term" value="C:proteasome regulatory particle"/>
    <property type="evidence" value="ECO:0007669"/>
    <property type="project" value="InterPro"/>
</dbReference>
<dbReference type="RefSeq" id="XP_004333417.1">
    <property type="nucleotide sequence ID" value="XM_004333369.1"/>
</dbReference>
<dbReference type="GO" id="GO:0048731">
    <property type="term" value="P:system development"/>
    <property type="evidence" value="ECO:0007669"/>
    <property type="project" value="UniProtKB-ARBA"/>
</dbReference>
<dbReference type="InterPro" id="IPR000555">
    <property type="entry name" value="JAMM/MPN+_dom"/>
</dbReference>
<dbReference type="InterPro" id="IPR037518">
    <property type="entry name" value="MPN"/>
</dbReference>
<dbReference type="CDD" id="cd08062">
    <property type="entry name" value="MPN_RPN7_8"/>
    <property type="match status" value="1"/>
</dbReference>
<dbReference type="GO" id="GO:0008237">
    <property type="term" value="F:metallopeptidase activity"/>
    <property type="evidence" value="ECO:0007669"/>
    <property type="project" value="InterPro"/>
</dbReference>
<evidence type="ECO:0000259" key="4">
    <source>
        <dbReference type="PROSITE" id="PS50249"/>
    </source>
</evidence>
<keyword evidence="6" id="KW-1185">Reference proteome</keyword>
<dbReference type="Pfam" id="PF13012">
    <property type="entry name" value="MitMem_reg"/>
    <property type="match status" value="1"/>
</dbReference>
<proteinExistence type="inferred from homology"/>
<evidence type="ECO:0000256" key="1">
    <source>
        <dbReference type="ARBA" id="ARBA00008568"/>
    </source>
</evidence>
<dbReference type="AlphaFoldDB" id="L8GEU6"/>
<comment type="similarity">
    <text evidence="1">Belongs to the peptidase M67A family.</text>
</comment>
<dbReference type="PANTHER" id="PTHR10540:SF7">
    <property type="entry name" value="26S PROTEASOME NON-ATPASE REGULATORY SUBUNIT 7"/>
    <property type="match status" value="1"/>
</dbReference>
<feature type="domain" description="MPN" evidence="4">
    <location>
        <begin position="13"/>
        <end position="147"/>
    </location>
</feature>
<dbReference type="Gene3D" id="3.40.140.10">
    <property type="entry name" value="Cytidine Deaminase, domain 2"/>
    <property type="match status" value="1"/>
</dbReference>
<dbReference type="OMA" id="HAMSIKT"/>
<dbReference type="PROSITE" id="PS50249">
    <property type="entry name" value="MPN"/>
    <property type="match status" value="1"/>
</dbReference>
<accession>L8GEU6</accession>
<protein>
    <submittedName>
        <fullName evidence="5">26S proteasome nonATPase regulatory subunit 7, putative</fullName>
    </submittedName>
</protein>
<evidence type="ECO:0000313" key="5">
    <source>
        <dbReference type="EMBL" id="ELR11404.1"/>
    </source>
</evidence>
<evidence type="ECO:0000256" key="2">
    <source>
        <dbReference type="ARBA" id="ARBA00022942"/>
    </source>
</evidence>
<dbReference type="Proteomes" id="UP000011083">
    <property type="component" value="Unassembled WGS sequence"/>
</dbReference>
<dbReference type="EMBL" id="KB008153">
    <property type="protein sequence ID" value="ELR11404.1"/>
    <property type="molecule type" value="Genomic_DNA"/>
</dbReference>
<dbReference type="VEuPathDB" id="AmoebaDB:ACA1_136150"/>
<sequence length="328" mass="36820">MGSTAKPAAINTVVVHPLVLLSVVDHYNRVAKDTKKRVVGVLLGETNKGVVDITNSYAVPFEEDPRNPKIWFVDHNYHENMFAMFKKVHAKERVVGWYSTGPKIRPADLDIHELFRRYTPNPVLVIINVKPTEIGLPTKAYLTVEEVSKDGTESKMAFQHIPSEVGAVEAEEVGVEHLLRDIHDPSVSTMGSNVNAKLLALKSLVEHLKEVQAYLNNVCEGKLPINQKIVGQLQDIFNLLPNLNVEEMIRSFAVKTNDMMMVIYLSSLIRSIIALHNLINNKQSLRAAEVGTKKVDKEEDKEKKGEKADSKEKEPKKTEEGANKKEKK</sequence>
<dbReference type="FunFam" id="3.40.140.10:FF:000013">
    <property type="entry name" value="26S proteasome non-ATPase regulatory subunit 7"/>
    <property type="match status" value="1"/>
</dbReference>
<reference evidence="5 6" key="1">
    <citation type="journal article" date="2013" name="Genome Biol.">
        <title>Genome of Acanthamoeba castellanii highlights extensive lateral gene transfer and early evolution of tyrosine kinase signaling.</title>
        <authorList>
            <person name="Clarke M."/>
            <person name="Lohan A.J."/>
            <person name="Liu B."/>
            <person name="Lagkouvardos I."/>
            <person name="Roy S."/>
            <person name="Zafar N."/>
            <person name="Bertelli C."/>
            <person name="Schilde C."/>
            <person name="Kianianmomeni A."/>
            <person name="Burglin T.R."/>
            <person name="Frech C."/>
            <person name="Turcotte B."/>
            <person name="Kopec K.O."/>
            <person name="Synnott J.M."/>
            <person name="Choo C."/>
            <person name="Paponov I."/>
            <person name="Finkler A."/>
            <person name="Soon Heng Tan C."/>
            <person name="Hutchins A.P."/>
            <person name="Weinmeier T."/>
            <person name="Rattei T."/>
            <person name="Chu J.S."/>
            <person name="Gimenez G."/>
            <person name="Irimia M."/>
            <person name="Rigden D.J."/>
            <person name="Fitzpatrick D.A."/>
            <person name="Lorenzo-Morales J."/>
            <person name="Bateman A."/>
            <person name="Chiu C.H."/>
            <person name="Tang P."/>
            <person name="Hegemann P."/>
            <person name="Fromm H."/>
            <person name="Raoult D."/>
            <person name="Greub G."/>
            <person name="Miranda-Saavedra D."/>
            <person name="Chen N."/>
            <person name="Nash P."/>
            <person name="Ginger M.L."/>
            <person name="Horn M."/>
            <person name="Schaap P."/>
            <person name="Caler L."/>
            <person name="Loftus B."/>
        </authorList>
    </citation>
    <scope>NUCLEOTIDE SEQUENCE [LARGE SCALE GENOMIC DNA]</scope>
    <source>
        <strain evidence="5 6">Neff</strain>
    </source>
</reference>
<evidence type="ECO:0000256" key="3">
    <source>
        <dbReference type="SAM" id="MobiDB-lite"/>
    </source>
</evidence>
<dbReference type="Pfam" id="PF01398">
    <property type="entry name" value="JAB"/>
    <property type="match status" value="1"/>
</dbReference>
<keyword evidence="2 5" id="KW-0647">Proteasome</keyword>
<dbReference type="InterPro" id="IPR033858">
    <property type="entry name" value="MPN_RPN7_8"/>
</dbReference>
<evidence type="ECO:0000313" key="6">
    <source>
        <dbReference type="Proteomes" id="UP000011083"/>
    </source>
</evidence>
<dbReference type="InterPro" id="IPR024969">
    <property type="entry name" value="EIF3F/CSN6-like_C"/>
</dbReference>
<dbReference type="SMART" id="SM00232">
    <property type="entry name" value="JAB_MPN"/>
    <property type="match status" value="1"/>
</dbReference>
<dbReference type="STRING" id="1257118.L8GEU6"/>
<organism evidence="5 6">
    <name type="scientific">Acanthamoeba castellanii (strain ATCC 30010 / Neff)</name>
    <dbReference type="NCBI Taxonomy" id="1257118"/>
    <lineage>
        <taxon>Eukaryota</taxon>
        <taxon>Amoebozoa</taxon>
        <taxon>Discosea</taxon>
        <taxon>Longamoebia</taxon>
        <taxon>Centramoebida</taxon>
        <taxon>Acanthamoebidae</taxon>
        <taxon>Acanthamoeba</taxon>
    </lineage>
</organism>
<feature type="region of interest" description="Disordered" evidence="3">
    <location>
        <begin position="288"/>
        <end position="328"/>
    </location>
</feature>
<feature type="compositionally biased region" description="Basic and acidic residues" evidence="3">
    <location>
        <begin position="291"/>
        <end position="328"/>
    </location>
</feature>
<dbReference type="KEGG" id="acan:ACA1_136150"/>